<dbReference type="EMBL" id="AP025564">
    <property type="protein sequence ID" value="BDE97067.1"/>
    <property type="molecule type" value="Genomic_DNA"/>
</dbReference>
<keyword evidence="2" id="KW-1185">Reference proteome</keyword>
<evidence type="ECO:0000313" key="1">
    <source>
        <dbReference type="EMBL" id="BDE97067.1"/>
    </source>
</evidence>
<evidence type="ECO:0000313" key="2">
    <source>
        <dbReference type="Proteomes" id="UP001320544"/>
    </source>
</evidence>
<name>A0ABN6MGD1_9ACTN</name>
<protein>
    <submittedName>
        <fullName evidence="1">Uncharacterized protein</fullName>
    </submittedName>
</protein>
<reference evidence="1 2" key="1">
    <citation type="submission" date="2022-01" db="EMBL/GenBank/DDBJ databases">
        <title>Novel bile acid biosynthetic pathways are enriched in the microbiome of centenarians.</title>
        <authorList>
            <person name="Sato Y."/>
            <person name="Atarashi K."/>
            <person name="Plichta R.D."/>
            <person name="Arai Y."/>
            <person name="Sasajima S."/>
            <person name="Kearney M.S."/>
            <person name="Suda W."/>
            <person name="Takeshita K."/>
            <person name="Sasaki T."/>
            <person name="Okamoto S."/>
            <person name="Skelly N.A."/>
            <person name="Okamura Y."/>
            <person name="Vlamakis H."/>
            <person name="Li Y."/>
            <person name="Tanoue T."/>
            <person name="Takei H."/>
            <person name="Nittono H."/>
            <person name="Narushima S."/>
            <person name="Irie J."/>
            <person name="Itoh H."/>
            <person name="Moriya K."/>
            <person name="Sugiura Y."/>
            <person name="Suematsu M."/>
            <person name="Moritoki N."/>
            <person name="Shibata S."/>
            <person name="Littman R.D."/>
            <person name="Fischbach A.M."/>
            <person name="Uwamino Y."/>
            <person name="Inoue T."/>
            <person name="Honda A."/>
            <person name="Hattori M."/>
            <person name="Murai T."/>
            <person name="Xavier J.R."/>
            <person name="Hirose N."/>
            <person name="Honda K."/>
        </authorList>
    </citation>
    <scope>NUCLEOTIDE SEQUENCE [LARGE SCALE GENOMIC DNA]</scope>
    <source>
        <strain evidence="1 2">CE91-St30</strain>
    </source>
</reference>
<gene>
    <name evidence="1" type="ORF">CE91St30_24000</name>
</gene>
<dbReference type="PROSITE" id="PS51257">
    <property type="entry name" value="PROKAR_LIPOPROTEIN"/>
    <property type="match status" value="1"/>
</dbReference>
<accession>A0ABN6MGD1</accession>
<proteinExistence type="predicted"/>
<dbReference type="RefSeq" id="WP_102377542.1">
    <property type="nucleotide sequence ID" value="NZ_AP025564.1"/>
</dbReference>
<organism evidence="1 2">
    <name type="scientific">Raoultibacter timonensis</name>
    <dbReference type="NCBI Taxonomy" id="1907662"/>
    <lineage>
        <taxon>Bacteria</taxon>
        <taxon>Bacillati</taxon>
        <taxon>Actinomycetota</taxon>
        <taxon>Coriobacteriia</taxon>
        <taxon>Eggerthellales</taxon>
        <taxon>Eggerthellaceae</taxon>
        <taxon>Raoultibacter</taxon>
    </lineage>
</organism>
<dbReference type="Proteomes" id="UP001320544">
    <property type="component" value="Chromosome"/>
</dbReference>
<sequence length="151" mass="15837">MRNEGSKLRNLAALAVVAVVVAAMVGLAGCAQGGAEVSNENKANAKTVIKAASNVFASTESLDLTDQDSPATIDQNDPRFADFFSELQAYKTMSGLELKDCSFTVTIQSVTASTARGDSTQTNYRYTITGADMDVNGVGISYDTKAGFSSK</sequence>